<evidence type="ECO:0000259" key="2">
    <source>
        <dbReference type="Pfam" id="PF11738"/>
    </source>
</evidence>
<dbReference type="RefSeq" id="WP_191007343.1">
    <property type="nucleotide sequence ID" value="NZ_JACXAD010000046.1"/>
</dbReference>
<feature type="domain" description="DUF3298" evidence="2">
    <location>
        <begin position="312"/>
        <end position="386"/>
    </location>
</feature>
<dbReference type="InterPro" id="IPR021729">
    <property type="entry name" value="DUF3298"/>
</dbReference>
<keyword evidence="1" id="KW-0732">Signal</keyword>
<proteinExistence type="predicted"/>
<evidence type="ECO:0000256" key="1">
    <source>
        <dbReference type="SAM" id="SignalP"/>
    </source>
</evidence>
<name>A0A927BHV2_9BACT</name>
<dbReference type="Gene3D" id="3.90.640.20">
    <property type="entry name" value="Heat-shock cognate protein, ATPase"/>
    <property type="match status" value="1"/>
</dbReference>
<feature type="domain" description="Deacetylase PdaC" evidence="3">
    <location>
        <begin position="227"/>
        <end position="292"/>
    </location>
</feature>
<protein>
    <submittedName>
        <fullName evidence="4">DUF3298 domain-containing protein</fullName>
    </submittedName>
</protein>
<evidence type="ECO:0000313" key="4">
    <source>
        <dbReference type="EMBL" id="MBD2770535.1"/>
    </source>
</evidence>
<organism evidence="4 5">
    <name type="scientific">Hymenobacter montanus</name>
    <dbReference type="NCBI Taxonomy" id="2771359"/>
    <lineage>
        <taxon>Bacteria</taxon>
        <taxon>Pseudomonadati</taxon>
        <taxon>Bacteroidota</taxon>
        <taxon>Cytophagia</taxon>
        <taxon>Cytophagales</taxon>
        <taxon>Hymenobacteraceae</taxon>
        <taxon>Hymenobacter</taxon>
    </lineage>
</organism>
<gene>
    <name evidence="4" type="ORF">IC235_21840</name>
</gene>
<dbReference type="InterPro" id="IPR037126">
    <property type="entry name" value="PdaC/RsiV-like_sf"/>
</dbReference>
<dbReference type="AlphaFoldDB" id="A0A927BHV2"/>
<reference evidence="4" key="1">
    <citation type="submission" date="2020-09" db="EMBL/GenBank/DDBJ databases">
        <authorList>
            <person name="Kim M.K."/>
        </authorList>
    </citation>
    <scope>NUCLEOTIDE SEQUENCE</scope>
    <source>
        <strain evidence="4">BT664</strain>
    </source>
</reference>
<keyword evidence="5" id="KW-1185">Reference proteome</keyword>
<dbReference type="Gene3D" id="3.30.565.40">
    <property type="entry name" value="Fervidobacterium nodosum Rt17-B1 like"/>
    <property type="match status" value="1"/>
</dbReference>
<feature type="signal peptide" evidence="1">
    <location>
        <begin position="1"/>
        <end position="22"/>
    </location>
</feature>
<dbReference type="Pfam" id="PF11738">
    <property type="entry name" value="DUF3298"/>
    <property type="match status" value="1"/>
</dbReference>
<sequence>MRFFSGATVALAVGLLLPGCHSDTQPATTTAPPAISGVVLSDSPGASYRIYQGLLPGSADTITLHLLQRPHQGGDFGTDNLVASYHRADGHPYKLVGHSSVAGRSSAPADSVLLFDVSPELANDQQEGPTWRLLRQGRILTGSYNNQPVRLQEAQPLKSLAFAVRCFTDSIIAFPGIAKSPVARISLQALLPKVPTPTLTANILHDLRGDSLPNQPALQLPQLWARQRTDYQKTYREDAQAARRDLREESPETPFGYGLNYEQHQATYVFWNQAPLLSLAFYTYSYSGGAHGGYGTQVVTYDTRTGQHLRFADIFRPGTEAQLSQLLEQAVRRTLHITGQSLEERLNVGTMPVTRNVCLTGGGAVFVYAPYEIASYADGEISLFISQANLQPLMVPSAAGLLSKAPANQNQ</sequence>
<dbReference type="Proteomes" id="UP000612233">
    <property type="component" value="Unassembled WGS sequence"/>
</dbReference>
<evidence type="ECO:0000259" key="3">
    <source>
        <dbReference type="Pfam" id="PF13739"/>
    </source>
</evidence>
<dbReference type="EMBL" id="JACXAD010000046">
    <property type="protein sequence ID" value="MBD2770535.1"/>
    <property type="molecule type" value="Genomic_DNA"/>
</dbReference>
<feature type="chain" id="PRO_5037094197" evidence="1">
    <location>
        <begin position="23"/>
        <end position="411"/>
    </location>
</feature>
<comment type="caution">
    <text evidence="4">The sequence shown here is derived from an EMBL/GenBank/DDBJ whole genome shotgun (WGS) entry which is preliminary data.</text>
</comment>
<dbReference type="InterPro" id="IPR025303">
    <property type="entry name" value="PdaC"/>
</dbReference>
<evidence type="ECO:0000313" key="5">
    <source>
        <dbReference type="Proteomes" id="UP000612233"/>
    </source>
</evidence>
<dbReference type="Pfam" id="PF13739">
    <property type="entry name" value="PdaC"/>
    <property type="match status" value="1"/>
</dbReference>
<accession>A0A927BHV2</accession>